<evidence type="ECO:0000256" key="4">
    <source>
        <dbReference type="ARBA" id="ARBA00022989"/>
    </source>
</evidence>
<dbReference type="PANTHER" id="PTHR21382">
    <property type="entry name" value="NADH-UBIQUINONE OXIDOREDUCTASE SUBUNIT"/>
    <property type="match status" value="1"/>
</dbReference>
<keyword evidence="5" id="KW-0496">Mitochondrion</keyword>
<dbReference type="OrthoDB" id="1913277at2759"/>
<reference evidence="8 9" key="1">
    <citation type="submission" date="2012-10" db="EMBL/GenBank/DDBJ databases">
        <title>Genome sequencing and analysis of entomopathogenic fungi Beauveria bassiana D1-5.</title>
        <authorList>
            <person name="Li Q."/>
            <person name="Wang L."/>
            <person name="Zhang Z."/>
            <person name="Wang Q."/>
            <person name="Ren J."/>
            <person name="Wang M."/>
            <person name="Xu W."/>
            <person name="Wang J."/>
            <person name="Lu Y."/>
            <person name="Du Q."/>
            <person name="Sun Z."/>
        </authorList>
    </citation>
    <scope>NUCLEOTIDE SEQUENCE [LARGE SCALE GENOMIC DNA]</scope>
    <source>
        <strain evidence="8 9">D1-5</strain>
    </source>
</reference>
<dbReference type="PANTHER" id="PTHR21382:SF1">
    <property type="entry name" value="NADH DEHYDROGENASE [UBIQUINONE] 1 ALPHA SUBCOMPLEX SUBUNIT 11"/>
    <property type="match status" value="1"/>
</dbReference>
<name>A0A0A2WCB4_BEABA</name>
<protein>
    <submittedName>
        <fullName evidence="8">NADH-ubiquinone oxidoreductase 21.3 kDa subunit</fullName>
    </submittedName>
</protein>
<keyword evidence="2 7" id="KW-0812">Transmembrane</keyword>
<keyword evidence="6 7" id="KW-0472">Membrane</keyword>
<organism evidence="8 9">
    <name type="scientific">Beauveria bassiana D1-5</name>
    <dbReference type="NCBI Taxonomy" id="1245745"/>
    <lineage>
        <taxon>Eukaryota</taxon>
        <taxon>Fungi</taxon>
        <taxon>Dikarya</taxon>
        <taxon>Ascomycota</taxon>
        <taxon>Pezizomycotina</taxon>
        <taxon>Sordariomycetes</taxon>
        <taxon>Hypocreomycetidae</taxon>
        <taxon>Hypocreales</taxon>
        <taxon>Cordycipitaceae</taxon>
        <taxon>Beauveria</taxon>
    </lineage>
</organism>
<dbReference type="STRING" id="1245745.A0A0A2WCB4"/>
<evidence type="ECO:0000256" key="5">
    <source>
        <dbReference type="ARBA" id="ARBA00023128"/>
    </source>
</evidence>
<comment type="caution">
    <text evidence="8">The sequence shown here is derived from an EMBL/GenBank/DDBJ whole genome shotgun (WGS) entry which is preliminary data.</text>
</comment>
<gene>
    <name evidence="8" type="ORF">BBAD15_g4001</name>
</gene>
<dbReference type="HOGENOM" id="CLU_088319_0_0_1"/>
<feature type="transmembrane region" description="Helical" evidence="7">
    <location>
        <begin position="91"/>
        <end position="112"/>
    </location>
</feature>
<evidence type="ECO:0000256" key="1">
    <source>
        <dbReference type="ARBA" id="ARBA00004448"/>
    </source>
</evidence>
<dbReference type="GO" id="GO:0005743">
    <property type="term" value="C:mitochondrial inner membrane"/>
    <property type="evidence" value="ECO:0007669"/>
    <property type="project" value="UniProtKB-SubCell"/>
</dbReference>
<comment type="subcellular location">
    <subcellularLocation>
        <location evidence="1">Mitochondrion inner membrane</location>
        <topology evidence="1">Multi-pass membrane protein</topology>
    </subcellularLocation>
</comment>
<dbReference type="GO" id="GO:0006120">
    <property type="term" value="P:mitochondrial electron transport, NADH to ubiquinone"/>
    <property type="evidence" value="ECO:0007669"/>
    <property type="project" value="InterPro"/>
</dbReference>
<dbReference type="EMBL" id="ANFO01000294">
    <property type="protein sequence ID" value="KGQ10644.1"/>
    <property type="molecule type" value="Genomic_DNA"/>
</dbReference>
<accession>A0A0A2WCB4</accession>
<keyword evidence="8" id="KW-0830">Ubiquinone</keyword>
<dbReference type="InterPro" id="IPR039205">
    <property type="entry name" value="NDUFA11"/>
</dbReference>
<keyword evidence="3" id="KW-0999">Mitochondrion inner membrane</keyword>
<feature type="transmembrane region" description="Helical" evidence="7">
    <location>
        <begin position="124"/>
        <end position="142"/>
    </location>
</feature>
<dbReference type="Proteomes" id="UP000030106">
    <property type="component" value="Unassembled WGS sequence"/>
</dbReference>
<keyword evidence="4 7" id="KW-1133">Transmembrane helix</keyword>
<evidence type="ECO:0000256" key="7">
    <source>
        <dbReference type="SAM" id="Phobius"/>
    </source>
</evidence>
<dbReference type="GO" id="GO:0045271">
    <property type="term" value="C:respiratory chain complex I"/>
    <property type="evidence" value="ECO:0007669"/>
    <property type="project" value="InterPro"/>
</dbReference>
<evidence type="ECO:0000256" key="2">
    <source>
        <dbReference type="ARBA" id="ARBA00022692"/>
    </source>
</evidence>
<dbReference type="AlphaFoldDB" id="A0A0A2WCB4"/>
<evidence type="ECO:0000313" key="9">
    <source>
        <dbReference type="Proteomes" id="UP000030106"/>
    </source>
</evidence>
<proteinExistence type="predicted"/>
<dbReference type="eggNOG" id="ENOG502S81D">
    <property type="taxonomic scope" value="Eukaryota"/>
</dbReference>
<evidence type="ECO:0000256" key="6">
    <source>
        <dbReference type="ARBA" id="ARBA00023136"/>
    </source>
</evidence>
<sequence length="239" mass="25652">MHYGLSCSHQKENSSLNLHPLFYKATTHPDTMASHEDHGRQAAAAVLSSPYQPHDVLDETAKTAVVGLGAGFFLAAVQNALSKRNVGAFGVFSRGAPVIGLIAASPAAYTFISRTTMNLREKDDAFAAALGGFAAGAVLGLPSKRMPVVFALGGFVGSVQGLFKLAGGRLDSFKAEDDEFARKETIRRTTRVPVEQTISEVGEGRGIKPPGYEERRRERIQEKYGFEINPVKATVEGSQ</sequence>
<evidence type="ECO:0000313" key="8">
    <source>
        <dbReference type="EMBL" id="KGQ10644.1"/>
    </source>
</evidence>
<evidence type="ECO:0000256" key="3">
    <source>
        <dbReference type="ARBA" id="ARBA00022792"/>
    </source>
</evidence>